<accession>A0AAE0GEF4</accession>
<comment type="caution">
    <text evidence="2">The sequence shown here is derived from an EMBL/GenBank/DDBJ whole genome shotgun (WGS) entry which is preliminary data.</text>
</comment>
<dbReference type="EMBL" id="LGRX02006535">
    <property type="protein sequence ID" value="KAK3276477.1"/>
    <property type="molecule type" value="Genomic_DNA"/>
</dbReference>
<reference evidence="2 3" key="1">
    <citation type="journal article" date="2015" name="Genome Biol. Evol.">
        <title>Comparative Genomics of a Bacterivorous Green Alga Reveals Evolutionary Causalities and Consequences of Phago-Mixotrophic Mode of Nutrition.</title>
        <authorList>
            <person name="Burns J.A."/>
            <person name="Paasch A."/>
            <person name="Narechania A."/>
            <person name="Kim E."/>
        </authorList>
    </citation>
    <scope>NUCLEOTIDE SEQUENCE [LARGE SCALE GENOMIC DNA]</scope>
    <source>
        <strain evidence="2 3">PLY_AMNH</strain>
    </source>
</reference>
<gene>
    <name evidence="2" type="ORF">CYMTET_15445</name>
</gene>
<organism evidence="2 3">
    <name type="scientific">Cymbomonas tetramitiformis</name>
    <dbReference type="NCBI Taxonomy" id="36881"/>
    <lineage>
        <taxon>Eukaryota</taxon>
        <taxon>Viridiplantae</taxon>
        <taxon>Chlorophyta</taxon>
        <taxon>Pyramimonadophyceae</taxon>
        <taxon>Pyramimonadales</taxon>
        <taxon>Pyramimonadaceae</taxon>
        <taxon>Cymbomonas</taxon>
    </lineage>
</organism>
<dbReference type="Proteomes" id="UP001190700">
    <property type="component" value="Unassembled WGS sequence"/>
</dbReference>
<evidence type="ECO:0000256" key="1">
    <source>
        <dbReference type="SAM" id="MobiDB-lite"/>
    </source>
</evidence>
<feature type="non-terminal residue" evidence="2">
    <location>
        <position position="1"/>
    </location>
</feature>
<feature type="region of interest" description="Disordered" evidence="1">
    <location>
        <begin position="77"/>
        <end position="101"/>
    </location>
</feature>
<evidence type="ECO:0000313" key="3">
    <source>
        <dbReference type="Proteomes" id="UP001190700"/>
    </source>
</evidence>
<evidence type="ECO:0000313" key="2">
    <source>
        <dbReference type="EMBL" id="KAK3276477.1"/>
    </source>
</evidence>
<keyword evidence="3" id="KW-1185">Reference proteome</keyword>
<sequence length="170" mass="18824">AWVCTATEFADAVPLLLRSQLERFTVVTHTEVLILRDGEPAGCDPPEVLMLCAHPDVHANTTCRINDCRVLHDTEAESLPHKRPRQSPTISAQQSRDGDDEGCARKLCYPPRHNSALVEVVSMGWPFVFAITTSSLCAGEEFVLDYGEDCWGTLAHVNRIQTQIEAVLKP</sequence>
<dbReference type="AlphaFoldDB" id="A0AAE0GEF4"/>
<protein>
    <recommendedName>
        <fullName evidence="4">SET domain-containing protein</fullName>
    </recommendedName>
</protein>
<proteinExistence type="predicted"/>
<feature type="compositionally biased region" description="Polar residues" evidence="1">
    <location>
        <begin position="86"/>
        <end position="95"/>
    </location>
</feature>
<name>A0AAE0GEF4_9CHLO</name>
<evidence type="ECO:0008006" key="4">
    <source>
        <dbReference type="Google" id="ProtNLM"/>
    </source>
</evidence>